<comment type="subcellular location">
    <subcellularLocation>
        <location evidence="1 7">Membrane</location>
        <topology evidence="1 7">Multi-pass membrane protein</topology>
    </subcellularLocation>
</comment>
<dbReference type="EMBL" id="JPKZ01000163">
    <property type="protein sequence ID" value="KHN88876.1"/>
    <property type="molecule type" value="Genomic_DNA"/>
</dbReference>
<evidence type="ECO:0000313" key="9">
    <source>
        <dbReference type="EMBL" id="KHN88876.1"/>
    </source>
</evidence>
<comment type="caution">
    <text evidence="9">The sequence shown here is derived from an EMBL/GenBank/DDBJ whole genome shotgun (WGS) entry which is preliminary data.</text>
</comment>
<dbReference type="PRINTS" id="PR00173">
    <property type="entry name" value="EDTRNSPORT"/>
</dbReference>
<evidence type="ECO:0000313" key="10">
    <source>
        <dbReference type="Proteomes" id="UP000031036"/>
    </source>
</evidence>
<keyword evidence="10" id="KW-1185">Reference proteome</keyword>
<dbReference type="InterPro" id="IPR050746">
    <property type="entry name" value="DAACS"/>
</dbReference>
<feature type="transmembrane region" description="Helical" evidence="7">
    <location>
        <begin position="206"/>
        <end position="226"/>
    </location>
</feature>
<gene>
    <name evidence="9" type="primary">glt-1</name>
    <name evidence="9" type="ORF">Tcan_02957</name>
</gene>
<dbReference type="InterPro" id="IPR001991">
    <property type="entry name" value="Na-dicarboxylate_symporter"/>
</dbReference>
<protein>
    <recommendedName>
        <fullName evidence="7">Amino acid transporter</fullName>
    </recommendedName>
</protein>
<accession>A0A0B2VZA7</accession>
<keyword evidence="6 7" id="KW-0472">Membrane</keyword>
<dbReference type="GO" id="GO:0005313">
    <property type="term" value="F:L-glutamate transmembrane transporter activity"/>
    <property type="evidence" value="ECO:0007669"/>
    <property type="project" value="TreeGrafter"/>
</dbReference>
<dbReference type="AlphaFoldDB" id="A0A0B2VZA7"/>
<feature type="transmembrane region" description="Helical" evidence="7">
    <location>
        <begin position="167"/>
        <end position="186"/>
    </location>
</feature>
<dbReference type="InterPro" id="IPR036458">
    <property type="entry name" value="Na:dicarbo_symporter_sf"/>
</dbReference>
<feature type="transmembrane region" description="Helical" evidence="7">
    <location>
        <begin position="484"/>
        <end position="505"/>
    </location>
</feature>
<evidence type="ECO:0000256" key="7">
    <source>
        <dbReference type="RuleBase" id="RU361216"/>
    </source>
</evidence>
<evidence type="ECO:0000256" key="2">
    <source>
        <dbReference type="ARBA" id="ARBA00006148"/>
    </source>
</evidence>
<feature type="transmembrane region" description="Helical" evidence="7">
    <location>
        <begin position="540"/>
        <end position="562"/>
    </location>
</feature>
<keyword evidence="3 7" id="KW-0813">Transport</keyword>
<evidence type="ECO:0000256" key="8">
    <source>
        <dbReference type="SAM" id="MobiDB-lite"/>
    </source>
</evidence>
<evidence type="ECO:0000256" key="6">
    <source>
        <dbReference type="ARBA" id="ARBA00023136"/>
    </source>
</evidence>
<keyword evidence="4 7" id="KW-0812">Transmembrane</keyword>
<keyword evidence="7" id="KW-0769">Symport</keyword>
<evidence type="ECO:0000256" key="4">
    <source>
        <dbReference type="ARBA" id="ARBA00022692"/>
    </source>
</evidence>
<dbReference type="GO" id="GO:0015501">
    <property type="term" value="F:glutamate:sodium symporter activity"/>
    <property type="evidence" value="ECO:0007669"/>
    <property type="project" value="TreeGrafter"/>
</dbReference>
<proteinExistence type="inferred from homology"/>
<evidence type="ECO:0000256" key="1">
    <source>
        <dbReference type="ARBA" id="ARBA00004141"/>
    </source>
</evidence>
<dbReference type="STRING" id="6265.A0A0B2VZA7"/>
<feature type="region of interest" description="Disordered" evidence="8">
    <location>
        <begin position="598"/>
        <end position="638"/>
    </location>
</feature>
<dbReference type="PANTHER" id="PTHR11958:SF63">
    <property type="entry name" value="AMINO ACID TRANSPORTER"/>
    <property type="match status" value="1"/>
</dbReference>
<reference evidence="9 10" key="1">
    <citation type="submission" date="2014-11" db="EMBL/GenBank/DDBJ databases">
        <title>Genetic blueprint of the zoonotic pathogen Toxocara canis.</title>
        <authorList>
            <person name="Zhu X.-Q."/>
            <person name="Korhonen P.K."/>
            <person name="Cai H."/>
            <person name="Young N.D."/>
            <person name="Nejsum P."/>
            <person name="von Samson-Himmelstjerna G."/>
            <person name="Boag P.R."/>
            <person name="Tan P."/>
            <person name="Li Q."/>
            <person name="Min J."/>
            <person name="Yang Y."/>
            <person name="Wang X."/>
            <person name="Fang X."/>
            <person name="Hall R.S."/>
            <person name="Hofmann A."/>
            <person name="Sternberg P.W."/>
            <person name="Jex A.R."/>
            <person name="Gasser R.B."/>
        </authorList>
    </citation>
    <scope>NUCLEOTIDE SEQUENCE [LARGE SCALE GENOMIC DNA]</scope>
    <source>
        <strain evidence="9">PN_DK_2014</strain>
    </source>
</reference>
<dbReference type="Proteomes" id="UP000031036">
    <property type="component" value="Unassembled WGS sequence"/>
</dbReference>
<dbReference type="GO" id="GO:0015175">
    <property type="term" value="F:neutral L-amino acid transmembrane transporter activity"/>
    <property type="evidence" value="ECO:0007669"/>
    <property type="project" value="TreeGrafter"/>
</dbReference>
<feature type="compositionally biased region" description="Polar residues" evidence="8">
    <location>
        <begin position="602"/>
        <end position="612"/>
    </location>
</feature>
<feature type="compositionally biased region" description="Basic and acidic residues" evidence="8">
    <location>
        <begin position="613"/>
        <end position="623"/>
    </location>
</feature>
<name>A0A0B2VZA7_TOXCA</name>
<comment type="similarity">
    <text evidence="2 7">Belongs to the dicarboxylate/amino acid:cation symporter (DAACS) (TC 2.A.23) family.</text>
</comment>
<organism evidence="9 10">
    <name type="scientific">Toxocara canis</name>
    <name type="common">Canine roundworm</name>
    <dbReference type="NCBI Taxonomy" id="6265"/>
    <lineage>
        <taxon>Eukaryota</taxon>
        <taxon>Metazoa</taxon>
        <taxon>Ecdysozoa</taxon>
        <taxon>Nematoda</taxon>
        <taxon>Chromadorea</taxon>
        <taxon>Rhabditida</taxon>
        <taxon>Spirurina</taxon>
        <taxon>Ascaridomorpha</taxon>
        <taxon>Ascaridoidea</taxon>
        <taxon>Toxocaridae</taxon>
        <taxon>Toxocara</taxon>
    </lineage>
</organism>
<keyword evidence="5 7" id="KW-1133">Transmembrane helix</keyword>
<feature type="compositionally biased region" description="Polar residues" evidence="8">
    <location>
        <begin position="624"/>
        <end position="634"/>
    </location>
</feature>
<sequence>MLYNIMLRSFPKCRGPLTVNVEHTDSRSLILCMRSPGRIRCINGAPKCRGPLTVNVEHTDSRSLILCMRSPGRLETHAGLGRPKLEGPERFRFRGDSLSHSVAERRSSPLFASTVHSLTHRFNEISENKYFPSIHACSPPVEVIVKMRQKIYRSNMGTCKQWLRKNLLLLLTVAAVIVGVGVGFAAREAKPSQSVIEIVAFPGELFMRMLQMAVLPLITSSIMSGLASLDPKTSKRVFVLSFAYYFFTTAVAIALGIVLVVAIGPGYRTKLEQGSGSNDFMNTAADIKVTTRDTVFDMIRNLFPENVAEACIKQYRTVYKAKKQLNEHNETTVKYENEWNLFPENVAEACIKQYRTVYKAKKQLNEHNETTVKYENEWYSPIGITSLIIGKVLELDDVRKTLSALGYYMMTVIIGLIIQMFIIQPLLYTMLTRKNPFIFMKGLIQVWLTALVTSSSAATLPVTIQCCEQNLNIDKRISRFVLPVGATVNMNGAALYEAVSAIFVAQLVGWELNAARLLVVGLTATFGSIGAAAVPSAGVVTLVIVLNALGLGTQHMAMFIAVDWFIDRVRTSVNVIGDAYAAGVVQHYCTKVLEQMDGDGSKTGSSDTVTHTSTEKTDEDRNDGTITASNSGQEDSSEGDLFIFTSTIKQNN</sequence>
<dbReference type="Gene3D" id="1.10.3860.10">
    <property type="entry name" value="Sodium:dicarboxylate symporter"/>
    <property type="match status" value="2"/>
</dbReference>
<feature type="transmembrane region" description="Helical" evidence="7">
    <location>
        <begin position="443"/>
        <end position="464"/>
    </location>
</feature>
<dbReference type="OMA" id="NEHNETT"/>
<evidence type="ECO:0000256" key="3">
    <source>
        <dbReference type="ARBA" id="ARBA00022448"/>
    </source>
</evidence>
<dbReference type="PANTHER" id="PTHR11958">
    <property type="entry name" value="SODIUM/DICARBOXYLATE SYMPORTER-RELATED"/>
    <property type="match status" value="1"/>
</dbReference>
<dbReference type="SUPFAM" id="SSF118215">
    <property type="entry name" value="Proton glutamate symport protein"/>
    <property type="match status" value="1"/>
</dbReference>
<evidence type="ECO:0000256" key="5">
    <source>
        <dbReference type="ARBA" id="ARBA00022989"/>
    </source>
</evidence>
<dbReference type="Pfam" id="PF00375">
    <property type="entry name" value="SDF"/>
    <property type="match status" value="2"/>
</dbReference>
<feature type="transmembrane region" description="Helical" evidence="7">
    <location>
        <begin position="238"/>
        <end position="263"/>
    </location>
</feature>
<dbReference type="OrthoDB" id="5877963at2759"/>
<feature type="transmembrane region" description="Helical" evidence="7">
    <location>
        <begin position="405"/>
        <end position="431"/>
    </location>
</feature>
<dbReference type="GO" id="GO:0005886">
    <property type="term" value="C:plasma membrane"/>
    <property type="evidence" value="ECO:0007669"/>
    <property type="project" value="TreeGrafter"/>
</dbReference>